<accession>A0ABZ2IC28</accession>
<reference evidence="1 2" key="1">
    <citation type="submission" date="2024-02" db="EMBL/GenBank/DDBJ databases">
        <title>Distribution and functional of Brevundimonas-related endobacteria within Verticillium dahliae.</title>
        <authorList>
            <person name="Zeng H."/>
        </authorList>
    </citation>
    <scope>NUCLEOTIDE SEQUENCE [LARGE SCALE GENOMIC DNA]</scope>
    <source>
        <strain evidence="1 2">TRM 44200</strain>
    </source>
</reference>
<organism evidence="1 2">
    <name type="scientific">Brevundimonas olei</name>
    <dbReference type="NCBI Taxonomy" id="657642"/>
    <lineage>
        <taxon>Bacteria</taxon>
        <taxon>Pseudomonadati</taxon>
        <taxon>Pseudomonadota</taxon>
        <taxon>Alphaproteobacteria</taxon>
        <taxon>Caulobacterales</taxon>
        <taxon>Caulobacteraceae</taxon>
        <taxon>Brevundimonas</taxon>
    </lineage>
</organism>
<dbReference type="RefSeq" id="WP_338576775.1">
    <property type="nucleotide sequence ID" value="NZ_CP146369.1"/>
</dbReference>
<keyword evidence="2" id="KW-1185">Reference proteome</keyword>
<sequence>MTTKTIFFAFAGGDPLISSTIQSACKKASTSEANFVPWKVRDLSGQPIDRGVAGWVEEADAVFADISAVNHNVTFEIAYAISLGKPVYLVRYAASNWAEVEAVGLLHNVGHSTYYDEPSLVDVLVKAEAKAAGWPKPKKNYAQPLYFVQPSSSEDALIKLSSAIKKRARLRFRTFNPKEVDRLTASEAHSQVAASFGVIATWHSDQVPHATRQNQRAAFVIGLARGFDVPFRLIAANDLRLPLDLDEISTRVSENSDIGALVMALKEEIDTSSLDYAAFEPAPAGLLSQVYCGDPAAENEMGALGDYFLETEEYTATIRGDANLLSGRKGSGKTAVFIRSRDRIRADKNNIVVDLQPEGYQLLKLKEFALSSLSA</sequence>
<dbReference type="Gene3D" id="3.40.50.450">
    <property type="match status" value="1"/>
</dbReference>
<gene>
    <name evidence="1" type="ORF">V8J38_14915</name>
</gene>
<dbReference type="Proteomes" id="UP001363460">
    <property type="component" value="Chromosome"/>
</dbReference>
<dbReference type="SUPFAM" id="SSF52309">
    <property type="entry name" value="N-(deoxy)ribosyltransferase-like"/>
    <property type="match status" value="1"/>
</dbReference>
<dbReference type="EMBL" id="CP146369">
    <property type="protein sequence ID" value="WWT54521.1"/>
    <property type="molecule type" value="Genomic_DNA"/>
</dbReference>
<name>A0ABZ2IC28_9CAUL</name>
<protein>
    <recommendedName>
        <fullName evidence="3">CD-NTase-associated protein 12/Pycsar effector protein TIR domain-containing protein</fullName>
    </recommendedName>
</protein>
<evidence type="ECO:0000313" key="2">
    <source>
        <dbReference type="Proteomes" id="UP001363460"/>
    </source>
</evidence>
<evidence type="ECO:0008006" key="3">
    <source>
        <dbReference type="Google" id="ProtNLM"/>
    </source>
</evidence>
<evidence type="ECO:0000313" key="1">
    <source>
        <dbReference type="EMBL" id="WWT54521.1"/>
    </source>
</evidence>
<proteinExistence type="predicted"/>